<dbReference type="Gene3D" id="1.20.5.170">
    <property type="match status" value="1"/>
</dbReference>
<keyword evidence="5" id="KW-1185">Reference proteome</keyword>
<evidence type="ECO:0000259" key="3">
    <source>
        <dbReference type="PROSITE" id="PS50826"/>
    </source>
</evidence>
<dbReference type="PROSITE" id="PS50826">
    <property type="entry name" value="RUN"/>
    <property type="match status" value="1"/>
</dbReference>
<evidence type="ECO:0000256" key="1">
    <source>
        <dbReference type="ARBA" id="ARBA00023054"/>
    </source>
</evidence>
<keyword evidence="1 2" id="KW-0175">Coiled coil</keyword>
<dbReference type="InterPro" id="IPR004012">
    <property type="entry name" value="Run_dom"/>
</dbReference>
<name>A0A671KZ26_9TELE</name>
<dbReference type="AlphaFoldDB" id="A0A671KZ26"/>
<organism evidence="4 5">
    <name type="scientific">Sinocyclocheilus anshuiensis</name>
    <dbReference type="NCBI Taxonomy" id="1608454"/>
    <lineage>
        <taxon>Eukaryota</taxon>
        <taxon>Metazoa</taxon>
        <taxon>Chordata</taxon>
        <taxon>Craniata</taxon>
        <taxon>Vertebrata</taxon>
        <taxon>Euteleostomi</taxon>
        <taxon>Actinopterygii</taxon>
        <taxon>Neopterygii</taxon>
        <taxon>Teleostei</taxon>
        <taxon>Ostariophysi</taxon>
        <taxon>Cypriniformes</taxon>
        <taxon>Cyprinidae</taxon>
        <taxon>Cyprininae</taxon>
        <taxon>Sinocyclocheilus</taxon>
    </lineage>
</organism>
<dbReference type="PANTHER" id="PTHR45956:SF3">
    <property type="entry name" value="RUN AND FYVE DOMAIN-CONTAINING PROTEIN 2"/>
    <property type="match status" value="1"/>
</dbReference>
<dbReference type="PANTHER" id="PTHR45956">
    <property type="entry name" value="RUN AND FYVE DOMAIN-CONTAINING PROTEIN 2-LIKE PROTEIN"/>
    <property type="match status" value="1"/>
</dbReference>
<dbReference type="Pfam" id="PF02759">
    <property type="entry name" value="RUN"/>
    <property type="match status" value="1"/>
</dbReference>
<dbReference type="GO" id="GO:0005737">
    <property type="term" value="C:cytoplasm"/>
    <property type="evidence" value="ECO:0007669"/>
    <property type="project" value="TreeGrafter"/>
</dbReference>
<dbReference type="SUPFAM" id="SSF140741">
    <property type="entry name" value="RUN domain-like"/>
    <property type="match status" value="1"/>
</dbReference>
<dbReference type="FunFam" id="1.20.58.900:FF:000001">
    <property type="entry name" value="RUN and FYVE domain containing 2"/>
    <property type="match status" value="1"/>
</dbReference>
<proteinExistence type="predicted"/>
<dbReference type="InterPro" id="IPR047335">
    <property type="entry name" value="RUFY1-3"/>
</dbReference>
<feature type="coiled-coil region" evidence="2">
    <location>
        <begin position="238"/>
        <end position="366"/>
    </location>
</feature>
<reference evidence="4" key="2">
    <citation type="submission" date="2025-09" db="UniProtKB">
        <authorList>
            <consortium name="Ensembl"/>
        </authorList>
    </citation>
    <scope>IDENTIFICATION</scope>
</reference>
<evidence type="ECO:0000256" key="2">
    <source>
        <dbReference type="SAM" id="Coils"/>
    </source>
</evidence>
<dbReference type="SMART" id="SM00593">
    <property type="entry name" value="RUN"/>
    <property type="match status" value="1"/>
</dbReference>
<protein>
    <submittedName>
        <fullName evidence="4">RUN and FYVE domain-containing protein 2-like</fullName>
    </submittedName>
</protein>
<dbReference type="Gene3D" id="1.20.58.900">
    <property type="match status" value="1"/>
</dbReference>
<dbReference type="Proteomes" id="UP000472260">
    <property type="component" value="Unassembled WGS sequence"/>
</dbReference>
<dbReference type="InterPro" id="IPR047332">
    <property type="entry name" value="RUN_RUFY2"/>
</dbReference>
<sequence>HFLHDVMKSVPCWFVFICASNKSWSSRDPMAMERANLLNMAKLSIKGLIESALSFGRTLDSDYPPLQQFFVVMEHCLKHGLKVKKSFLGYNKSLWGPLEMVEKLCPEAGEIAASVRDLPGLKTPLGRARAWLRLALMQKKLADYLRLLITRKDILSEFYENSAVMLEEEGAVIVGLLVGLNVIDANLCVKGEDLDTQVGVIDFSMYLKNDIDDDYRSEERNGQISAILDQKNYVEELNRQLNSTVQGLQGRVESLEKSNSKLIEELAIAKNNIIKLQEENHQLRTENSVILMKAQQRLEVLLSLDTYKQSRQGLDEMYNEARRQLKEECQLRQDVENELVVQVSMKQEMEMAMKLLEKDIHEKQDTLIGLRHQLDEVKSINVEMYQKIQKNDMIARLEEKTNQITATMKQLEQSDKDLLSQTRTLAMSFVKCASRDTEHQYKLVKDISF</sequence>
<evidence type="ECO:0000313" key="5">
    <source>
        <dbReference type="Proteomes" id="UP000472260"/>
    </source>
</evidence>
<feature type="domain" description="RUN" evidence="3">
    <location>
        <begin position="60"/>
        <end position="192"/>
    </location>
</feature>
<dbReference type="Ensembl" id="ENSSANT00000013779.1">
    <property type="protein sequence ID" value="ENSSANP00000012900.1"/>
    <property type="gene ID" value="ENSSANG00000006870.1"/>
</dbReference>
<accession>A0A671KZ26</accession>
<dbReference type="CDD" id="cd17695">
    <property type="entry name" value="RUN_RUFY2"/>
    <property type="match status" value="1"/>
</dbReference>
<gene>
    <name evidence="4" type="primary">LOC107676589</name>
</gene>
<evidence type="ECO:0000313" key="4">
    <source>
        <dbReference type="Ensembl" id="ENSSANP00000012900.1"/>
    </source>
</evidence>
<dbReference type="InterPro" id="IPR037213">
    <property type="entry name" value="Run_dom_sf"/>
</dbReference>
<reference evidence="4" key="1">
    <citation type="submission" date="2025-08" db="UniProtKB">
        <authorList>
            <consortium name="Ensembl"/>
        </authorList>
    </citation>
    <scope>IDENTIFICATION</scope>
</reference>